<dbReference type="SUPFAM" id="SSF52091">
    <property type="entry name" value="SpoIIaa-like"/>
    <property type="match status" value="1"/>
</dbReference>
<dbReference type="PROSITE" id="PS50801">
    <property type="entry name" value="STAS"/>
    <property type="match status" value="1"/>
</dbReference>
<dbReference type="KEGG" id="led:BBK82_30030"/>
<dbReference type="Proteomes" id="UP000093053">
    <property type="component" value="Chromosome"/>
</dbReference>
<evidence type="ECO:0000313" key="3">
    <source>
        <dbReference type="Proteomes" id="UP000093053"/>
    </source>
</evidence>
<reference evidence="2 3" key="1">
    <citation type="submission" date="2016-07" db="EMBL/GenBank/DDBJ databases">
        <title>Complete genome sequence of the Lentzea guizhouensis DHS C013.</title>
        <authorList>
            <person name="Cao C."/>
        </authorList>
    </citation>
    <scope>NUCLEOTIDE SEQUENCE [LARGE SCALE GENOMIC DNA]</scope>
    <source>
        <strain evidence="2 3">DHS C013</strain>
    </source>
</reference>
<sequence>MTTPLTLTTTTDAHGRPVVKAAGEIDLSNTATFAAALADTEGPLVVDLTEVLYIDSAGMSVLFTHAERTELITSRLLTPILEMSGLTSMATVRHAEE</sequence>
<organism evidence="2 3">
    <name type="scientific">Lentzea guizhouensis</name>
    <dbReference type="NCBI Taxonomy" id="1586287"/>
    <lineage>
        <taxon>Bacteria</taxon>
        <taxon>Bacillati</taxon>
        <taxon>Actinomycetota</taxon>
        <taxon>Actinomycetes</taxon>
        <taxon>Pseudonocardiales</taxon>
        <taxon>Pseudonocardiaceae</taxon>
        <taxon>Lentzea</taxon>
    </lineage>
</organism>
<feature type="domain" description="STAS" evidence="1">
    <location>
        <begin position="6"/>
        <end position="62"/>
    </location>
</feature>
<proteinExistence type="predicted"/>
<gene>
    <name evidence="2" type="ORF">BBK82_30030</name>
</gene>
<dbReference type="CDD" id="cd07043">
    <property type="entry name" value="STAS_anti-anti-sigma_factors"/>
    <property type="match status" value="1"/>
</dbReference>
<dbReference type="Gene3D" id="3.30.750.24">
    <property type="entry name" value="STAS domain"/>
    <property type="match status" value="1"/>
</dbReference>
<dbReference type="Pfam" id="PF01740">
    <property type="entry name" value="STAS"/>
    <property type="match status" value="1"/>
</dbReference>
<accession>A0A1B2HPN1</accession>
<dbReference type="EMBL" id="CP016793">
    <property type="protein sequence ID" value="ANZ39651.1"/>
    <property type="molecule type" value="Genomic_DNA"/>
</dbReference>
<evidence type="ECO:0000259" key="1">
    <source>
        <dbReference type="PROSITE" id="PS50801"/>
    </source>
</evidence>
<dbReference type="InterPro" id="IPR002645">
    <property type="entry name" value="STAS_dom"/>
</dbReference>
<protein>
    <submittedName>
        <fullName evidence="2">Anti-anti-sigma factor</fullName>
    </submittedName>
</protein>
<dbReference type="OrthoDB" id="4628340at2"/>
<dbReference type="AlphaFoldDB" id="A0A1B2HPN1"/>
<evidence type="ECO:0000313" key="2">
    <source>
        <dbReference type="EMBL" id="ANZ39651.1"/>
    </source>
</evidence>
<keyword evidence="3" id="KW-1185">Reference proteome</keyword>
<dbReference type="STRING" id="1586287.BBK82_30030"/>
<name>A0A1B2HPN1_9PSEU</name>
<dbReference type="InterPro" id="IPR036513">
    <property type="entry name" value="STAS_dom_sf"/>
</dbReference>